<evidence type="ECO:0000313" key="5">
    <source>
        <dbReference type="Proteomes" id="UP001341281"/>
    </source>
</evidence>
<evidence type="ECO:0000259" key="2">
    <source>
        <dbReference type="Pfam" id="PF00646"/>
    </source>
</evidence>
<dbReference type="Gene3D" id="3.80.10.10">
    <property type="entry name" value="Ribonuclease Inhibitor"/>
    <property type="match status" value="1"/>
</dbReference>
<dbReference type="Proteomes" id="UP001341281">
    <property type="component" value="Chromosome 01"/>
</dbReference>
<accession>A0AAQ3PPB8</accession>
<evidence type="ECO:0000259" key="3">
    <source>
        <dbReference type="Pfam" id="PF24758"/>
    </source>
</evidence>
<dbReference type="InterPro" id="IPR055411">
    <property type="entry name" value="LRR_FXL15/At3g58940/PEG3-like"/>
</dbReference>
<dbReference type="PANTHER" id="PTHR34223">
    <property type="entry name" value="OS11G0201299 PROTEIN"/>
    <property type="match status" value="1"/>
</dbReference>
<dbReference type="InterPro" id="IPR032675">
    <property type="entry name" value="LRR_dom_sf"/>
</dbReference>
<evidence type="ECO:0008006" key="6">
    <source>
        <dbReference type="Google" id="ProtNLM"/>
    </source>
</evidence>
<feature type="region of interest" description="Disordered" evidence="1">
    <location>
        <begin position="1"/>
        <end position="65"/>
    </location>
</feature>
<organism evidence="4 5">
    <name type="scientific">Paspalum notatum var. saurae</name>
    <dbReference type="NCBI Taxonomy" id="547442"/>
    <lineage>
        <taxon>Eukaryota</taxon>
        <taxon>Viridiplantae</taxon>
        <taxon>Streptophyta</taxon>
        <taxon>Embryophyta</taxon>
        <taxon>Tracheophyta</taxon>
        <taxon>Spermatophyta</taxon>
        <taxon>Magnoliopsida</taxon>
        <taxon>Liliopsida</taxon>
        <taxon>Poales</taxon>
        <taxon>Poaceae</taxon>
        <taxon>PACMAD clade</taxon>
        <taxon>Panicoideae</taxon>
        <taxon>Andropogonodae</taxon>
        <taxon>Paspaleae</taxon>
        <taxon>Paspalinae</taxon>
        <taxon>Paspalum</taxon>
    </lineage>
</organism>
<dbReference type="SUPFAM" id="SSF81383">
    <property type="entry name" value="F-box domain"/>
    <property type="match status" value="1"/>
</dbReference>
<dbReference type="AlphaFoldDB" id="A0AAQ3PPB8"/>
<reference evidence="4 5" key="1">
    <citation type="submission" date="2024-02" db="EMBL/GenBank/DDBJ databases">
        <title>High-quality chromosome-scale genome assembly of Pensacola bahiagrass (Paspalum notatum Flugge var. saurae).</title>
        <authorList>
            <person name="Vega J.M."/>
            <person name="Podio M."/>
            <person name="Orjuela J."/>
            <person name="Siena L.A."/>
            <person name="Pessino S.C."/>
            <person name="Combes M.C."/>
            <person name="Mariac C."/>
            <person name="Albertini E."/>
            <person name="Pupilli F."/>
            <person name="Ortiz J.P.A."/>
            <person name="Leblanc O."/>
        </authorList>
    </citation>
    <scope>NUCLEOTIDE SEQUENCE [LARGE SCALE GENOMIC DNA]</scope>
    <source>
        <strain evidence="4">R1</strain>
        <tissue evidence="4">Leaf</tissue>
    </source>
</reference>
<gene>
    <name evidence="4" type="ORF">U9M48_001869</name>
</gene>
<protein>
    <recommendedName>
        <fullName evidence="6">F-box domain-containing protein</fullName>
    </recommendedName>
</protein>
<name>A0AAQ3PPB8_PASNO</name>
<dbReference type="CDD" id="cd22160">
    <property type="entry name" value="F-box_AtFBL13-like"/>
    <property type="match status" value="1"/>
</dbReference>
<dbReference type="InterPro" id="IPR001810">
    <property type="entry name" value="F-box_dom"/>
</dbReference>
<dbReference type="PANTHER" id="PTHR34223:SF65">
    <property type="entry name" value="OS04G0440300 PROTEIN"/>
    <property type="match status" value="1"/>
</dbReference>
<dbReference type="SUPFAM" id="SSF52047">
    <property type="entry name" value="RNI-like"/>
    <property type="match status" value="1"/>
</dbReference>
<dbReference type="InterPro" id="IPR053197">
    <property type="entry name" value="F-box_SCFL_complex_component"/>
</dbReference>
<feature type="non-terminal residue" evidence="4">
    <location>
        <position position="395"/>
    </location>
</feature>
<dbReference type="InterPro" id="IPR036047">
    <property type="entry name" value="F-box-like_dom_sf"/>
</dbReference>
<keyword evidence="5" id="KW-1185">Reference proteome</keyword>
<dbReference type="Pfam" id="PF24758">
    <property type="entry name" value="LRR_At5g56370"/>
    <property type="match status" value="1"/>
</dbReference>
<dbReference type="InterPro" id="IPR053781">
    <property type="entry name" value="F-box_AtFBL13-like"/>
</dbReference>
<evidence type="ECO:0000256" key="1">
    <source>
        <dbReference type="SAM" id="MobiDB-lite"/>
    </source>
</evidence>
<dbReference type="Pfam" id="PF00646">
    <property type="entry name" value="F-box"/>
    <property type="match status" value="1"/>
</dbReference>
<dbReference type="EMBL" id="CP144745">
    <property type="protein sequence ID" value="WVZ50631.1"/>
    <property type="molecule type" value="Genomic_DNA"/>
</dbReference>
<feature type="domain" description="F-box" evidence="2">
    <location>
        <begin position="71"/>
        <end position="108"/>
    </location>
</feature>
<proteinExistence type="predicted"/>
<sequence>MASGSSVLGGQGGSKEVRTSVVGPWQWRQRRDGSGPEGPKAVLVEGRRKRAKASRDDGNGTLAAGGGPDRLSALPDCLLHAIMSLKFREAVRTCVLSKRWRHLWRSMPCLDIDYKELFNTKVAAAAAAGAASVLQTEYRLYLCNVFLDNLFAEHVGSVCRSLQDLELDGCTCNKIWAITSHSMKSLVLKNCRWRGEHAEITSPTLISNTGTGLLVILAPAVDYLHLHVDALQFAGGISIHEMPSLDKASIHIKCRYNRILYTSKIDVNHLNLIRSLSNVTSLELSGLRTKVFSKKPTFQEFKNLRNLLLGNCGISDHTLGFFLNSSPNLEKLTLRHCKTEEETPKLNECSGLDFHHENLKLEIIYKQDDAGAFRLIGFLLHFFGNLSKDFMKFTK</sequence>
<evidence type="ECO:0000313" key="4">
    <source>
        <dbReference type="EMBL" id="WVZ50631.1"/>
    </source>
</evidence>
<feature type="domain" description="F-box/LRR-repeat protein 15/At3g58940/PEG3-like LRR" evidence="3">
    <location>
        <begin position="273"/>
        <end position="340"/>
    </location>
</feature>